<dbReference type="Proteomes" id="UP000000707">
    <property type="component" value="Unassembled WGS sequence"/>
</dbReference>
<protein>
    <submittedName>
        <fullName evidence="1">Uncharacterized protein</fullName>
    </submittedName>
</protein>
<sequence>MSIDLTNVIRSVESLGKMFRYSMGELQSGVLGGLERKLGEISRIVPGILRGQEQIRSDINRLCKYLQESDDVQAQRDERIRSLQLDIRSSLPVVVPESSLHHKYHHPQNLPASHESLAAKIDFIIQCVLVQRGTNIDWASKEIVSLVLRETGRMADGPRIERSTPRLEMLEKTQEIGASEPVTRIIVDGRATSVVAGSTRSAVASTEFSPNAQFSPQASNSSRDLSLIASSTPKTSPKLSPVNYNYKLAKKIKLPAMADMKLAKSLCVAMEPPPWHCTFNTSKIYSVEGLVNYWFLDDFMVDENAEPCVARKNLLYGWKWRKRFETSYFRKSCIIDFVLSIHHGTKKNNSRKNAPQSITCLRLRERPLLEIANWIDKCKDARCRGLTSFREFIAEDTDGLIIGLNTILDEAGVV</sequence>
<keyword evidence="2" id="KW-1185">Reference proteome</keyword>
<accession>G3B9A3</accession>
<evidence type="ECO:0000313" key="2">
    <source>
        <dbReference type="Proteomes" id="UP000000707"/>
    </source>
</evidence>
<proteinExistence type="predicted"/>
<name>G3B9A3_CANTC</name>
<dbReference type="AlphaFoldDB" id="G3B9A3"/>
<evidence type="ECO:0000313" key="1">
    <source>
        <dbReference type="EMBL" id="EGV61848.1"/>
    </source>
</evidence>
<dbReference type="GeneID" id="18249905"/>
<dbReference type="KEGG" id="cten:18249905"/>
<reference evidence="1 2" key="1">
    <citation type="journal article" date="2011" name="Proc. Natl. Acad. Sci. U.S.A.">
        <title>Comparative genomics of xylose-fermenting fungi for enhanced biofuel production.</title>
        <authorList>
            <person name="Wohlbach D.J."/>
            <person name="Kuo A."/>
            <person name="Sato T.K."/>
            <person name="Potts K.M."/>
            <person name="Salamov A.A."/>
            <person name="LaButti K.M."/>
            <person name="Sun H."/>
            <person name="Clum A."/>
            <person name="Pangilinan J.L."/>
            <person name="Lindquist E.A."/>
            <person name="Lucas S."/>
            <person name="Lapidus A."/>
            <person name="Jin M."/>
            <person name="Gunawan C."/>
            <person name="Balan V."/>
            <person name="Dale B.E."/>
            <person name="Jeffries T.W."/>
            <person name="Zinkel R."/>
            <person name="Barry K.W."/>
            <person name="Grigoriev I.V."/>
            <person name="Gasch A.P."/>
        </authorList>
    </citation>
    <scope>NUCLEOTIDE SEQUENCE [LARGE SCALE GENOMIC DNA]</scope>
    <source>
        <strain evidence="2">ATCC 10573 / BCRC 21748 / CBS 615 / JCM 9827 / NBRC 10315 / NRRL Y-1498 / VKM Y-70</strain>
    </source>
</reference>
<dbReference type="EMBL" id="GL996527">
    <property type="protein sequence ID" value="EGV61848.1"/>
    <property type="molecule type" value="Genomic_DNA"/>
</dbReference>
<dbReference type="HOGENOM" id="CLU_663917_0_0_1"/>
<gene>
    <name evidence="1" type="ORF">CANTEDRAFT_135779</name>
</gene>
<organism evidence="2">
    <name type="scientific">Candida tenuis (strain ATCC 10573 / BCRC 21748 / CBS 615 / JCM 9827 / NBRC 10315 / NRRL Y-1498 / VKM Y-70)</name>
    <name type="common">Yeast</name>
    <name type="synonym">Yamadazyma tenuis</name>
    <dbReference type="NCBI Taxonomy" id="590646"/>
    <lineage>
        <taxon>Eukaryota</taxon>
        <taxon>Fungi</taxon>
        <taxon>Dikarya</taxon>
        <taxon>Ascomycota</taxon>
        <taxon>Saccharomycotina</taxon>
        <taxon>Pichiomycetes</taxon>
        <taxon>Debaryomycetaceae</taxon>
        <taxon>Yamadazyma</taxon>
    </lineage>
</organism>